<keyword evidence="3 9" id="KW-1133">Transmembrane helix</keyword>
<organism>
    <name type="scientific">Branchiostoma floridae</name>
    <name type="common">Florida lancelet</name>
    <name type="synonym">Amphioxus</name>
    <dbReference type="NCBI Taxonomy" id="7739"/>
    <lineage>
        <taxon>Eukaryota</taxon>
        <taxon>Metazoa</taxon>
        <taxon>Chordata</taxon>
        <taxon>Cephalochordata</taxon>
        <taxon>Leptocardii</taxon>
        <taxon>Amphioxiformes</taxon>
        <taxon>Branchiostomatidae</taxon>
        <taxon>Branchiostoma</taxon>
    </lineage>
</organism>
<dbReference type="InterPro" id="IPR013162">
    <property type="entry name" value="CD80_C2-set"/>
</dbReference>
<evidence type="ECO:0000256" key="8">
    <source>
        <dbReference type="SAM" id="MobiDB-lite"/>
    </source>
</evidence>
<keyword evidence="6" id="KW-0325">Glycoprotein</keyword>
<dbReference type="Pfam" id="PF07686">
    <property type="entry name" value="V-set"/>
    <property type="match status" value="1"/>
</dbReference>
<dbReference type="InterPro" id="IPR013098">
    <property type="entry name" value="Ig_I-set"/>
</dbReference>
<feature type="domain" description="Ig-like" evidence="10">
    <location>
        <begin position="747"/>
        <end position="848"/>
    </location>
</feature>
<dbReference type="EMBL" id="GG666563">
    <property type="protein sequence ID" value="EEN54867.1"/>
    <property type="molecule type" value="Genomic_DNA"/>
</dbReference>
<evidence type="ECO:0000313" key="11">
    <source>
        <dbReference type="EMBL" id="EEN54867.1"/>
    </source>
</evidence>
<dbReference type="GO" id="GO:0016020">
    <property type="term" value="C:membrane"/>
    <property type="evidence" value="ECO:0007669"/>
    <property type="project" value="UniProtKB-SubCell"/>
</dbReference>
<proteinExistence type="predicted"/>
<dbReference type="PRINTS" id="PR01832">
    <property type="entry name" value="VEGFRECEPTOR"/>
</dbReference>
<evidence type="ECO:0000256" key="7">
    <source>
        <dbReference type="ARBA" id="ARBA00023319"/>
    </source>
</evidence>
<dbReference type="PROSITE" id="PS50835">
    <property type="entry name" value="IG_LIKE"/>
    <property type="match status" value="8"/>
</dbReference>
<evidence type="ECO:0000256" key="5">
    <source>
        <dbReference type="ARBA" id="ARBA00023157"/>
    </source>
</evidence>
<comment type="subcellular location">
    <subcellularLocation>
        <location evidence="1">Membrane</location>
        <topology evidence="1">Single-pass type I membrane protein</topology>
    </subcellularLocation>
</comment>
<dbReference type="CDD" id="cd00096">
    <property type="entry name" value="Ig"/>
    <property type="match status" value="3"/>
</dbReference>
<dbReference type="SMART" id="SM00406">
    <property type="entry name" value="IGv"/>
    <property type="match status" value="1"/>
</dbReference>
<feature type="domain" description="Ig-like" evidence="10">
    <location>
        <begin position="270"/>
        <end position="371"/>
    </location>
</feature>
<feature type="domain" description="Ig-like" evidence="10">
    <location>
        <begin position="97"/>
        <end position="180"/>
    </location>
</feature>
<dbReference type="Gene3D" id="2.60.40.10">
    <property type="entry name" value="Immunoglobulins"/>
    <property type="match status" value="8"/>
</dbReference>
<dbReference type="InterPro" id="IPR051275">
    <property type="entry name" value="Cell_adhesion_signaling"/>
</dbReference>
<dbReference type="Pfam" id="PF08205">
    <property type="entry name" value="C2-set_2"/>
    <property type="match status" value="1"/>
</dbReference>
<dbReference type="Pfam" id="PF13927">
    <property type="entry name" value="Ig_3"/>
    <property type="match status" value="5"/>
</dbReference>
<reference evidence="11" key="1">
    <citation type="journal article" date="2008" name="Nature">
        <title>The amphioxus genome and the evolution of the chordate karyotype.</title>
        <authorList>
            <consortium name="US DOE Joint Genome Institute (JGI-PGF)"/>
            <person name="Putnam N.H."/>
            <person name="Butts T."/>
            <person name="Ferrier D.E.K."/>
            <person name="Furlong R.F."/>
            <person name="Hellsten U."/>
            <person name="Kawashima T."/>
            <person name="Robinson-Rechavi M."/>
            <person name="Shoguchi E."/>
            <person name="Terry A."/>
            <person name="Yu J.-K."/>
            <person name="Benito-Gutierrez E.L."/>
            <person name="Dubchak I."/>
            <person name="Garcia-Fernandez J."/>
            <person name="Gibson-Brown J.J."/>
            <person name="Grigoriev I.V."/>
            <person name="Horton A.C."/>
            <person name="de Jong P.J."/>
            <person name="Jurka J."/>
            <person name="Kapitonov V.V."/>
            <person name="Kohara Y."/>
            <person name="Kuroki Y."/>
            <person name="Lindquist E."/>
            <person name="Lucas S."/>
            <person name="Osoegawa K."/>
            <person name="Pennacchio L.A."/>
            <person name="Salamov A.A."/>
            <person name="Satou Y."/>
            <person name="Sauka-Spengler T."/>
            <person name="Schmutz J."/>
            <person name="Shin-I T."/>
            <person name="Toyoda A."/>
            <person name="Bronner-Fraser M."/>
            <person name="Fujiyama A."/>
            <person name="Holland L.Z."/>
            <person name="Holland P.W.H."/>
            <person name="Satoh N."/>
            <person name="Rokhsar D.S."/>
        </authorList>
    </citation>
    <scope>NUCLEOTIDE SEQUENCE [LARGE SCALE GENOMIC DNA]</scope>
    <source>
        <strain evidence="11">S238N-H82</strain>
        <tissue evidence="11">Testes</tissue>
    </source>
</reference>
<feature type="domain" description="Ig-like" evidence="10">
    <location>
        <begin position="573"/>
        <end position="657"/>
    </location>
</feature>
<evidence type="ECO:0000256" key="9">
    <source>
        <dbReference type="SAM" id="Phobius"/>
    </source>
</evidence>
<evidence type="ECO:0000256" key="1">
    <source>
        <dbReference type="ARBA" id="ARBA00004479"/>
    </source>
</evidence>
<dbReference type="SMART" id="SM00408">
    <property type="entry name" value="IGc2"/>
    <property type="match status" value="8"/>
</dbReference>
<protein>
    <recommendedName>
        <fullName evidence="10">Ig-like domain-containing protein</fullName>
    </recommendedName>
</protein>
<keyword evidence="2 9" id="KW-0812">Transmembrane</keyword>
<evidence type="ECO:0000256" key="4">
    <source>
        <dbReference type="ARBA" id="ARBA00023136"/>
    </source>
</evidence>
<gene>
    <name evidence="11" type="ORF">BRAFLDRAFT_74468</name>
</gene>
<dbReference type="eggNOG" id="KOG4475">
    <property type="taxonomic scope" value="Eukaryota"/>
</dbReference>
<feature type="domain" description="Ig-like" evidence="10">
    <location>
        <begin position="1"/>
        <end position="82"/>
    </location>
</feature>
<sequence>MTGLELPSRVGEELVLRCVSSGGHPSPELTWYNGTQAFSGQHVRQQERVGRVEAKLSLHQLTKWDNGLNLTCRASQPFPEISSVQESWSVLNVHYPPSVSVPRSTVHVIEGQPANLTCLVDRNPSAIIKWTKLGHNGFLRGNIREQTFHIPSVSRQDAGTYKCSAENGLPPIGTGTVTLEVMYPPQIDPSMDERISILQGDEDFSLECVVDGNPKPQVRWRRKDTKLYWENPLRFHRVRYDVEGTYQCVATSNGFTQRAKDVFIDVVGKPTLEGEGDTASVSVLAGEIVRLGCTIQADPLPHDVTWTWRNSHGQEERLTAGSSRIVTMRRNQQIASSLTIPDVAVKDGGNYVCRATNMFGSVKRNIHLQISDSFPDIIVITSIAAGATLLLTVAAVVILVAKRKGWICKSHQDASRPMPPVPKYVYQTGTIDSGVEDLQELQEMYGTLKPRPPPRGENKWELVGLSYTVDAVKYSVPPQSTSTLRGRTVVLKCAFSGLGASDVITWTGPPNFRVIANNRKVDPKYPRFEIIGDASKNEFHLKIRRATREDEGSYRCSTFGLEPVDATLTVVDPAEVMVPRPSLHVLVGSPANLTCLTEGNPAATIAWRKMVDSTQDQGSMSGSSLYIPKVSKDDAGVYQCSADNGVPPVGVGTVSLDVLYPPGIDPAMEQKVTVLYGQDDFSLECLAYGNPKPRIRWRRKDTTLYWENPLRFHRVRYDVEGTYQCVATSDGFPQAIRDADVDVVGRPIMVGKRAGSMMSVISGGIARLSCDVIADPLGDKIVWIWRGTQGQEKELRSGHNGMAIVETKGGQSKSSALTISMVSKAHEGTYTCKASNMFSTVQRDIKLEVKETSKTLFITIVVAVSVTVLAVIAVSCLLITKRRGQRHNKNRPALRLKEASRPMPPVPKYVKQTGTIDSGVEDLELQEMDGTLKPRPPRRVDKTDWTSVGLTYSGLVHGHAASLPPYATIERHQPDGEDGIGFEEEQVPLALPPKPHLRRSQPAPPSPPGGREGRALTATDVDSML</sequence>
<accession>C3YXQ8</accession>
<dbReference type="InterPro" id="IPR036179">
    <property type="entry name" value="Ig-like_dom_sf"/>
</dbReference>
<keyword evidence="5" id="KW-1015">Disulfide bond</keyword>
<dbReference type="InterPro" id="IPR003599">
    <property type="entry name" value="Ig_sub"/>
</dbReference>
<dbReference type="InterPro" id="IPR003598">
    <property type="entry name" value="Ig_sub2"/>
</dbReference>
<evidence type="ECO:0000256" key="6">
    <source>
        <dbReference type="ARBA" id="ARBA00023180"/>
    </source>
</evidence>
<dbReference type="InParanoid" id="C3YXQ8"/>
<feature type="domain" description="Ig-like" evidence="10">
    <location>
        <begin position="185"/>
        <end position="263"/>
    </location>
</feature>
<dbReference type="InterPro" id="IPR013106">
    <property type="entry name" value="Ig_V-set"/>
</dbReference>
<evidence type="ECO:0000256" key="2">
    <source>
        <dbReference type="ARBA" id="ARBA00022692"/>
    </source>
</evidence>
<keyword evidence="4 9" id="KW-0472">Membrane</keyword>
<dbReference type="SUPFAM" id="SSF48726">
    <property type="entry name" value="Immunoglobulin"/>
    <property type="match status" value="7"/>
</dbReference>
<feature type="compositionally biased region" description="Acidic residues" evidence="8">
    <location>
        <begin position="976"/>
        <end position="986"/>
    </location>
</feature>
<dbReference type="CDD" id="cd00099">
    <property type="entry name" value="IgV"/>
    <property type="match status" value="1"/>
</dbReference>
<dbReference type="InterPro" id="IPR007110">
    <property type="entry name" value="Ig-like_dom"/>
</dbReference>
<keyword evidence="7" id="KW-0393">Immunoglobulin domain</keyword>
<dbReference type="PANTHER" id="PTHR11640:SF164">
    <property type="entry name" value="MAM DOMAIN-CONTAINING GLYCOSYLPHOSPHATIDYLINOSITOL ANCHOR PROTEIN 1"/>
    <property type="match status" value="1"/>
</dbReference>
<dbReference type="PANTHER" id="PTHR11640">
    <property type="entry name" value="NEPHRIN"/>
    <property type="match status" value="1"/>
</dbReference>
<dbReference type="SMART" id="SM00409">
    <property type="entry name" value="IG"/>
    <property type="match status" value="8"/>
</dbReference>
<feature type="domain" description="Ig-like" evidence="10">
    <location>
        <begin position="662"/>
        <end position="742"/>
    </location>
</feature>
<evidence type="ECO:0000259" key="10">
    <source>
        <dbReference type="PROSITE" id="PS50835"/>
    </source>
</evidence>
<feature type="transmembrane region" description="Helical" evidence="9">
    <location>
        <begin position="856"/>
        <end position="880"/>
    </location>
</feature>
<evidence type="ECO:0000256" key="3">
    <source>
        <dbReference type="ARBA" id="ARBA00022989"/>
    </source>
</evidence>
<feature type="domain" description="Ig-like" evidence="10">
    <location>
        <begin position="472"/>
        <end position="569"/>
    </location>
</feature>
<feature type="region of interest" description="Disordered" evidence="8">
    <location>
        <begin position="969"/>
        <end position="1025"/>
    </location>
</feature>
<name>C3YXQ8_BRAFL</name>
<dbReference type="Pfam" id="PF07679">
    <property type="entry name" value="I-set"/>
    <property type="match status" value="1"/>
</dbReference>
<dbReference type="AlphaFoldDB" id="C3YXQ8"/>
<dbReference type="InterPro" id="IPR013783">
    <property type="entry name" value="Ig-like_fold"/>
</dbReference>